<dbReference type="Pfam" id="PF00126">
    <property type="entry name" value="HTH_1"/>
    <property type="match status" value="1"/>
</dbReference>
<sequence>MSHAVTLKQLRYLVAVADTLHFGKAADASNISQPSLSAQIQQLEEALGAQLVERTKRRVLLTPAGTEVTARARRILAEVRDLTDSVQGKAGPLAGDLRLGVIPTVGPFLLPRVLPSLRRTYPELRLYLREDQTERLADRLKSGDLDALLLAMPVNEPSFETEALFDESFVVALPAGHRLAARNQVTESDLAGEHLLLLEEGHCFREQALAICNNPRPRERERESFAATSLDTLREMVASRIGITLLPALSVTGASALNGSIEIRPFARPCPSRRIALAWRRDAARDAEFRILAQFLRDNLPLGADALG</sequence>
<keyword evidence="8" id="KW-1185">Reference proteome</keyword>
<dbReference type="OrthoDB" id="9775392at2"/>
<keyword evidence="4" id="KW-0010">Activator</keyword>
<keyword evidence="3" id="KW-0238">DNA-binding</keyword>
<comment type="caution">
    <text evidence="7">The sequence shown here is derived from an EMBL/GenBank/DDBJ whole genome shotgun (WGS) entry which is preliminary data.</text>
</comment>
<dbReference type="SUPFAM" id="SSF46785">
    <property type="entry name" value="Winged helix' DNA-binding domain"/>
    <property type="match status" value="1"/>
</dbReference>
<dbReference type="Pfam" id="PF03466">
    <property type="entry name" value="LysR_substrate"/>
    <property type="match status" value="1"/>
</dbReference>
<name>A0A512DRA2_9PROT</name>
<dbReference type="GO" id="GO:0003677">
    <property type="term" value="F:DNA binding"/>
    <property type="evidence" value="ECO:0007669"/>
    <property type="project" value="UniProtKB-KW"/>
</dbReference>
<evidence type="ECO:0000313" key="8">
    <source>
        <dbReference type="Proteomes" id="UP000321523"/>
    </source>
</evidence>
<evidence type="ECO:0000256" key="2">
    <source>
        <dbReference type="ARBA" id="ARBA00023015"/>
    </source>
</evidence>
<dbReference type="PANTHER" id="PTHR30346">
    <property type="entry name" value="TRANSCRIPTIONAL DUAL REGULATOR HCAR-RELATED"/>
    <property type="match status" value="1"/>
</dbReference>
<proteinExistence type="inferred from homology"/>
<keyword evidence="5" id="KW-0804">Transcription</keyword>
<dbReference type="PRINTS" id="PR00039">
    <property type="entry name" value="HTHLYSR"/>
</dbReference>
<comment type="similarity">
    <text evidence="1">Belongs to the LysR transcriptional regulatory family.</text>
</comment>
<dbReference type="SUPFAM" id="SSF53850">
    <property type="entry name" value="Periplasmic binding protein-like II"/>
    <property type="match status" value="1"/>
</dbReference>
<gene>
    <name evidence="7" type="ORF">SAE02_28780</name>
</gene>
<reference evidence="7 8" key="1">
    <citation type="submission" date="2019-07" db="EMBL/GenBank/DDBJ databases">
        <title>Whole genome shotgun sequence of Skermanella aerolata NBRC 106429.</title>
        <authorList>
            <person name="Hosoyama A."/>
            <person name="Uohara A."/>
            <person name="Ohji S."/>
            <person name="Ichikawa N."/>
        </authorList>
    </citation>
    <scope>NUCLEOTIDE SEQUENCE [LARGE SCALE GENOMIC DNA]</scope>
    <source>
        <strain evidence="7 8">NBRC 106429</strain>
    </source>
</reference>
<dbReference type="Gene3D" id="3.40.190.10">
    <property type="entry name" value="Periplasmic binding protein-like II"/>
    <property type="match status" value="2"/>
</dbReference>
<protein>
    <submittedName>
        <fullName evidence="7">LysR family transcriptional regulator</fullName>
    </submittedName>
</protein>
<evidence type="ECO:0000313" key="7">
    <source>
        <dbReference type="EMBL" id="GEO38730.1"/>
    </source>
</evidence>
<dbReference type="RefSeq" id="WP_044432198.1">
    <property type="nucleotide sequence ID" value="NZ_BJYZ01000012.1"/>
</dbReference>
<accession>A0A512DRA2</accession>
<dbReference type="AlphaFoldDB" id="A0A512DRA2"/>
<dbReference type="CDD" id="cd08411">
    <property type="entry name" value="PBP2_OxyR"/>
    <property type="match status" value="1"/>
</dbReference>
<evidence type="ECO:0000259" key="6">
    <source>
        <dbReference type="PROSITE" id="PS50931"/>
    </source>
</evidence>
<dbReference type="InterPro" id="IPR036390">
    <property type="entry name" value="WH_DNA-bd_sf"/>
</dbReference>
<dbReference type="FunFam" id="1.10.10.10:FF:000001">
    <property type="entry name" value="LysR family transcriptional regulator"/>
    <property type="match status" value="1"/>
</dbReference>
<evidence type="ECO:0000256" key="4">
    <source>
        <dbReference type="ARBA" id="ARBA00023159"/>
    </source>
</evidence>
<dbReference type="InterPro" id="IPR000847">
    <property type="entry name" value="LysR_HTH_N"/>
</dbReference>
<dbReference type="Proteomes" id="UP000321523">
    <property type="component" value="Unassembled WGS sequence"/>
</dbReference>
<evidence type="ECO:0000256" key="1">
    <source>
        <dbReference type="ARBA" id="ARBA00009437"/>
    </source>
</evidence>
<keyword evidence="2" id="KW-0805">Transcription regulation</keyword>
<evidence type="ECO:0000256" key="5">
    <source>
        <dbReference type="ARBA" id="ARBA00023163"/>
    </source>
</evidence>
<dbReference type="InterPro" id="IPR036388">
    <property type="entry name" value="WH-like_DNA-bd_sf"/>
</dbReference>
<dbReference type="EMBL" id="BJYZ01000012">
    <property type="protein sequence ID" value="GEO38730.1"/>
    <property type="molecule type" value="Genomic_DNA"/>
</dbReference>
<dbReference type="Gene3D" id="1.10.10.10">
    <property type="entry name" value="Winged helix-like DNA-binding domain superfamily/Winged helix DNA-binding domain"/>
    <property type="match status" value="1"/>
</dbReference>
<feature type="domain" description="HTH lysR-type" evidence="6">
    <location>
        <begin position="5"/>
        <end position="62"/>
    </location>
</feature>
<dbReference type="PROSITE" id="PS50931">
    <property type="entry name" value="HTH_LYSR"/>
    <property type="match status" value="1"/>
</dbReference>
<evidence type="ECO:0000256" key="3">
    <source>
        <dbReference type="ARBA" id="ARBA00023125"/>
    </source>
</evidence>
<dbReference type="GO" id="GO:0032993">
    <property type="term" value="C:protein-DNA complex"/>
    <property type="evidence" value="ECO:0007669"/>
    <property type="project" value="TreeGrafter"/>
</dbReference>
<dbReference type="GO" id="GO:0003700">
    <property type="term" value="F:DNA-binding transcription factor activity"/>
    <property type="evidence" value="ECO:0007669"/>
    <property type="project" value="InterPro"/>
</dbReference>
<dbReference type="PANTHER" id="PTHR30346:SF26">
    <property type="entry name" value="HYDROGEN PEROXIDE-INDUCIBLE GENES ACTIVATOR"/>
    <property type="match status" value="1"/>
</dbReference>
<dbReference type="InterPro" id="IPR005119">
    <property type="entry name" value="LysR_subst-bd"/>
</dbReference>
<organism evidence="7 8">
    <name type="scientific">Skermanella aerolata</name>
    <dbReference type="NCBI Taxonomy" id="393310"/>
    <lineage>
        <taxon>Bacteria</taxon>
        <taxon>Pseudomonadati</taxon>
        <taxon>Pseudomonadota</taxon>
        <taxon>Alphaproteobacteria</taxon>
        <taxon>Rhodospirillales</taxon>
        <taxon>Azospirillaceae</taxon>
        <taxon>Skermanella</taxon>
    </lineage>
</organism>